<comment type="caution">
    <text evidence="1">The sequence shown here is derived from an EMBL/GenBank/DDBJ whole genome shotgun (WGS) entry which is preliminary data.</text>
</comment>
<evidence type="ECO:0008006" key="3">
    <source>
        <dbReference type="Google" id="ProtNLM"/>
    </source>
</evidence>
<protein>
    <recommendedName>
        <fullName evidence="3">F-box domain-containing protein</fullName>
    </recommendedName>
</protein>
<reference evidence="2" key="1">
    <citation type="journal article" date="2012" name="Science">
        <title>The Paleozoic origin of enzymatic lignin decomposition reconstructed from 31 fungal genomes.</title>
        <authorList>
            <person name="Floudas D."/>
            <person name="Binder M."/>
            <person name="Riley R."/>
            <person name="Barry K."/>
            <person name="Blanchette R.A."/>
            <person name="Henrissat B."/>
            <person name="Martinez A.T."/>
            <person name="Otillar R."/>
            <person name="Spatafora J.W."/>
            <person name="Yadav J.S."/>
            <person name="Aerts A."/>
            <person name="Benoit I."/>
            <person name="Boyd A."/>
            <person name="Carlson A."/>
            <person name="Copeland A."/>
            <person name="Coutinho P.M."/>
            <person name="de Vries R.P."/>
            <person name="Ferreira P."/>
            <person name="Findley K."/>
            <person name="Foster B."/>
            <person name="Gaskell J."/>
            <person name="Glotzer D."/>
            <person name="Gorecki P."/>
            <person name="Heitman J."/>
            <person name="Hesse C."/>
            <person name="Hori C."/>
            <person name="Igarashi K."/>
            <person name="Jurgens J.A."/>
            <person name="Kallen N."/>
            <person name="Kersten P."/>
            <person name="Kohler A."/>
            <person name="Kuees U."/>
            <person name="Kumar T.K.A."/>
            <person name="Kuo A."/>
            <person name="LaButti K."/>
            <person name="Larrondo L.F."/>
            <person name="Lindquist E."/>
            <person name="Ling A."/>
            <person name="Lombard V."/>
            <person name="Lucas S."/>
            <person name="Lundell T."/>
            <person name="Martin R."/>
            <person name="McLaughlin D.J."/>
            <person name="Morgenstern I."/>
            <person name="Morin E."/>
            <person name="Murat C."/>
            <person name="Nagy L.G."/>
            <person name="Nolan M."/>
            <person name="Ohm R.A."/>
            <person name="Patyshakuliyeva A."/>
            <person name="Rokas A."/>
            <person name="Ruiz-Duenas F.J."/>
            <person name="Sabat G."/>
            <person name="Salamov A."/>
            <person name="Samejima M."/>
            <person name="Schmutz J."/>
            <person name="Slot J.C."/>
            <person name="St John F."/>
            <person name="Stenlid J."/>
            <person name="Sun H."/>
            <person name="Sun S."/>
            <person name="Syed K."/>
            <person name="Tsang A."/>
            <person name="Wiebenga A."/>
            <person name="Young D."/>
            <person name="Pisabarro A."/>
            <person name="Eastwood D.C."/>
            <person name="Martin F."/>
            <person name="Cullen D."/>
            <person name="Grigoriev I.V."/>
            <person name="Hibbett D.S."/>
        </authorList>
    </citation>
    <scope>NUCLEOTIDE SEQUENCE [LARGE SCALE GENOMIC DNA]</scope>
    <source>
        <strain evidence="2">RWD-64-598 SS2</strain>
    </source>
</reference>
<dbReference type="GO" id="GO:0019005">
    <property type="term" value="C:SCF ubiquitin ligase complex"/>
    <property type="evidence" value="ECO:0007669"/>
    <property type="project" value="TreeGrafter"/>
</dbReference>
<dbReference type="Gene3D" id="3.80.10.10">
    <property type="entry name" value="Ribonuclease Inhibitor"/>
    <property type="match status" value="2"/>
</dbReference>
<dbReference type="RefSeq" id="XP_007770186.1">
    <property type="nucleotide sequence ID" value="XM_007771996.1"/>
</dbReference>
<accession>A0A5M3MKU9</accession>
<dbReference type="EMBL" id="JH711580">
    <property type="protein sequence ID" value="EIW79852.1"/>
    <property type="molecule type" value="Genomic_DNA"/>
</dbReference>
<dbReference type="AlphaFoldDB" id="A0A5M3MKU9"/>
<dbReference type="Proteomes" id="UP000053558">
    <property type="component" value="Unassembled WGS sequence"/>
</dbReference>
<sequence length="457" mass="50958">MCLPQDLWKTEVRATRNGGKEVRVETLIFQRAMLRSDWRILESNASRVRTLILRGTNQSSGTVSIDPDALNSVSFYCGSFLFPQLRKLIISPPGNFMKFPGALVSRLYFGPLLEDVVLQNVDSSVCHDIVAASQACPMLRSLRILFTVIEPCNQLPDLLTDVAERLQNLKALSVTFGDFTISHRSIVALAVSKMRSLESLRLYLAKGITRERNHDPFSNLPIVYLPRLTHMSVTACPTDIEETLLNFNLTGITAFSAGFQGITEAAAVEKAVSSITIKLPEKIQSWELALTTFDFLENTGNSSLGSLSRFRDLTNVTLRSIKTSFTDDQVAALVFPCLCQLHLFAQYKSLGPPITFRGVGFILRNCPRLIYLTLAINAMTHVNEPHNTLTFDANCSSLISWNVAGSRIDDPEFTVRHVVSLMPRLREIVTTGDVKAMRKLWAKVDDLLDGWKGVSMR</sequence>
<gene>
    <name evidence="1" type="ORF">CONPUDRAFT_144982</name>
</gene>
<dbReference type="KEGG" id="cput:CONPUDRAFT_144982"/>
<name>A0A5M3MKU9_CONPW</name>
<dbReference type="InterPro" id="IPR032675">
    <property type="entry name" value="LRR_dom_sf"/>
</dbReference>
<organism evidence="1 2">
    <name type="scientific">Coniophora puteana (strain RWD-64-598)</name>
    <name type="common">Brown rot fungus</name>
    <dbReference type="NCBI Taxonomy" id="741705"/>
    <lineage>
        <taxon>Eukaryota</taxon>
        <taxon>Fungi</taxon>
        <taxon>Dikarya</taxon>
        <taxon>Basidiomycota</taxon>
        <taxon>Agaricomycotina</taxon>
        <taxon>Agaricomycetes</taxon>
        <taxon>Agaricomycetidae</taxon>
        <taxon>Boletales</taxon>
        <taxon>Coniophorineae</taxon>
        <taxon>Coniophoraceae</taxon>
        <taxon>Coniophora</taxon>
    </lineage>
</organism>
<dbReference type="GO" id="GO:0031146">
    <property type="term" value="P:SCF-dependent proteasomal ubiquitin-dependent protein catabolic process"/>
    <property type="evidence" value="ECO:0007669"/>
    <property type="project" value="TreeGrafter"/>
</dbReference>
<dbReference type="GeneID" id="19202016"/>
<proteinExistence type="predicted"/>
<evidence type="ECO:0000313" key="1">
    <source>
        <dbReference type="EMBL" id="EIW79852.1"/>
    </source>
</evidence>
<keyword evidence="2" id="KW-1185">Reference proteome</keyword>
<evidence type="ECO:0000313" key="2">
    <source>
        <dbReference type="Proteomes" id="UP000053558"/>
    </source>
</evidence>
<dbReference type="SUPFAM" id="SSF52047">
    <property type="entry name" value="RNI-like"/>
    <property type="match status" value="1"/>
</dbReference>
<dbReference type="PANTHER" id="PTHR13318:SF190">
    <property type="entry name" value="PARTNER OF PAIRED, ISOFORM B"/>
    <property type="match status" value="1"/>
</dbReference>
<dbReference type="PANTHER" id="PTHR13318">
    <property type="entry name" value="PARTNER OF PAIRED, ISOFORM B-RELATED"/>
    <property type="match status" value="1"/>
</dbReference>